<feature type="transmembrane region" description="Helical" evidence="1">
    <location>
        <begin position="86"/>
        <end position="105"/>
    </location>
</feature>
<dbReference type="EMBL" id="CP073041">
    <property type="protein sequence ID" value="UXE60718.1"/>
    <property type="molecule type" value="Genomic_DNA"/>
</dbReference>
<dbReference type="Proteomes" id="UP001065613">
    <property type="component" value="Chromosome"/>
</dbReference>
<keyword evidence="1" id="KW-1133">Transmembrane helix</keyword>
<sequence length="462" mass="52241">MNKSRNRYALWGMAFTSTCVLFFASSLRHFLYQSTAWDLGIFDQAIFLISQDKPPISSFLDAHILGDHAALIFYPLALFYKIYASVYWLLMIQAITLSLGAIPIYQLAKQANIKDQLALTLSGVYLLYPLIFNLNLFDFHPDVIALPALLWAIFAAKKRSLIGFIIALLIVCSCKGILGLTVASLGIWLWLEKNYLYGAIAFILGSSWFLIASKVIIPFFTHNPESINRHLSRYSYLGNSYLEIFQNFWLKPGLLGGGLFNGTNLGYLLLLLIPLIWGLKPRYLLPLIAALPALLMNLLANDEGQKDLLHQYSLPILPFLLLVVINTVAAQKSWLQRPRWILLWALVCFFALAKVGYFTNRYLSSWDTWQATNQAIAAITTEGGVLTSAEIAPHLTHRPLVKLAVNGSENLDLGQFDYILLNRRHPGWESSPALVSSFLTKVEGDRRFQKIYEQEDVILFQK</sequence>
<feature type="transmembrane region" description="Helical" evidence="1">
    <location>
        <begin position="196"/>
        <end position="220"/>
    </location>
</feature>
<dbReference type="AlphaFoldDB" id="A0A977PW09"/>
<gene>
    <name evidence="2" type="ORF">KA717_35350</name>
</gene>
<evidence type="ECO:0000256" key="1">
    <source>
        <dbReference type="SAM" id="Phobius"/>
    </source>
</evidence>
<dbReference type="KEGG" id="wna:KA717_35350"/>
<feature type="transmembrane region" description="Helical" evidence="1">
    <location>
        <begin position="283"/>
        <end position="300"/>
    </location>
</feature>
<keyword evidence="1" id="KW-0472">Membrane</keyword>
<feature type="transmembrane region" description="Helical" evidence="1">
    <location>
        <begin position="163"/>
        <end position="190"/>
    </location>
</feature>
<proteinExistence type="predicted"/>
<feature type="transmembrane region" description="Helical" evidence="1">
    <location>
        <begin position="7"/>
        <end position="24"/>
    </location>
</feature>
<feature type="transmembrane region" description="Helical" evidence="1">
    <location>
        <begin position="341"/>
        <end position="359"/>
    </location>
</feature>
<evidence type="ECO:0000313" key="2">
    <source>
        <dbReference type="EMBL" id="UXE60718.1"/>
    </source>
</evidence>
<feature type="transmembrane region" description="Helical" evidence="1">
    <location>
        <begin position="117"/>
        <end position="133"/>
    </location>
</feature>
<reference evidence="2" key="1">
    <citation type="submission" date="2021-04" db="EMBL/GenBank/DDBJ databases">
        <title>Genome sequence of Woronichinia naegeliana from Washington state freshwater lake bloom.</title>
        <authorList>
            <person name="Dreher T.W."/>
        </authorList>
    </citation>
    <scope>NUCLEOTIDE SEQUENCE</scope>
    <source>
        <strain evidence="2">WA131</strain>
    </source>
</reference>
<protein>
    <submittedName>
        <fullName evidence="2">DUF2079 domain-containing protein</fullName>
    </submittedName>
</protein>
<feature type="transmembrane region" description="Helical" evidence="1">
    <location>
        <begin position="312"/>
        <end position="329"/>
    </location>
</feature>
<feature type="transmembrane region" description="Helical" evidence="1">
    <location>
        <begin position="139"/>
        <end position="156"/>
    </location>
</feature>
<organism evidence="2">
    <name type="scientific">Woronichinia naegeliana WA131</name>
    <dbReference type="NCBI Taxonomy" id="2824559"/>
    <lineage>
        <taxon>Bacteria</taxon>
        <taxon>Bacillati</taxon>
        <taxon>Cyanobacteriota</taxon>
        <taxon>Cyanophyceae</taxon>
        <taxon>Synechococcales</taxon>
        <taxon>Coelosphaeriaceae</taxon>
        <taxon>Woronichinia</taxon>
    </lineage>
</organism>
<keyword evidence="1" id="KW-0812">Transmembrane</keyword>
<dbReference type="Pfam" id="PF09852">
    <property type="entry name" value="DUF2079"/>
    <property type="match status" value="1"/>
</dbReference>
<name>A0A977PW09_9CYAN</name>
<accession>A0A977PW09</accession>
<dbReference type="InterPro" id="IPR018650">
    <property type="entry name" value="STSV1_Orf64"/>
</dbReference>
<feature type="transmembrane region" description="Helical" evidence="1">
    <location>
        <begin position="254"/>
        <end position="277"/>
    </location>
</feature>